<dbReference type="GO" id="GO:0004180">
    <property type="term" value="F:carboxypeptidase activity"/>
    <property type="evidence" value="ECO:0007669"/>
    <property type="project" value="UniProtKB-KW"/>
</dbReference>
<dbReference type="EMBL" id="DXFG01000331">
    <property type="protein sequence ID" value="HIX39041.1"/>
    <property type="molecule type" value="Genomic_DNA"/>
</dbReference>
<sequence>MKKRNILIIILICVVLAGLGVGGFFLIQNQNNQKIYREKLAEGQKYLSQMKYEEAEAAFEFALDKNPKDEDAYVGLYRVYSAQGQYHQAVYILEKGYNLTKSERLVNLLDSLEAKNAELVLDDQGNVSKENLDAISQDVMMNVALFQKFRNYTFAQYEKDYGDCTSHEMNGEKLEIVHQKLEGVFTYENKRGEDKVIDASKELPYENAAPVSVRLQNLSTLFRSFDAGLSYERLCSIVGSVVECAYNEEQGTYTDSFEYQNCQVEIACDEEGDILSGTAWNQILLPEISASTGGVEGRIVNAVTGEGVEGATVRFTSASTGEEITVETDRYGSYEAEIAPGEYTMIVEKEGFIQEETEIQVEEEGTTVEDDIPISPELGEGEIRIVLTWGAVPHDLDSYLTNLDTRDQISYANKEMTEDGETIAELDVDEMDGYGPETVTIYRPGNYQYRVHDFRHEGLMGGSEAMVKIYMPDQDPVEIQIPAGEGDLWNVCEFEDGELKIINELEPNHSDRSSYK</sequence>
<proteinExistence type="predicted"/>
<gene>
    <name evidence="3" type="ORF">H9738_14435</name>
</gene>
<evidence type="ECO:0000256" key="2">
    <source>
        <dbReference type="SAM" id="Phobius"/>
    </source>
</evidence>
<keyword evidence="3" id="KW-0378">Hydrolase</keyword>
<dbReference type="PROSITE" id="PS50005">
    <property type="entry name" value="TPR"/>
    <property type="match status" value="1"/>
</dbReference>
<dbReference type="Proteomes" id="UP000824230">
    <property type="component" value="Unassembled WGS sequence"/>
</dbReference>
<keyword evidence="1" id="KW-0802">TPR repeat</keyword>
<name>A0A9D1VPZ0_9FIRM</name>
<keyword evidence="3" id="KW-0645">Protease</keyword>
<comment type="caution">
    <text evidence="3">The sequence shown here is derived from an EMBL/GenBank/DDBJ whole genome shotgun (WGS) entry which is preliminary data.</text>
</comment>
<dbReference type="Gene3D" id="1.25.40.10">
    <property type="entry name" value="Tetratricopeptide repeat domain"/>
    <property type="match status" value="1"/>
</dbReference>
<dbReference type="Pfam" id="PF14559">
    <property type="entry name" value="TPR_19"/>
    <property type="match status" value="1"/>
</dbReference>
<keyword evidence="3" id="KW-0121">Carboxypeptidase</keyword>
<reference evidence="3" key="2">
    <citation type="submission" date="2021-04" db="EMBL/GenBank/DDBJ databases">
        <authorList>
            <person name="Gilroy R."/>
        </authorList>
    </citation>
    <scope>NUCLEOTIDE SEQUENCE</scope>
    <source>
        <strain evidence="3">ChiHjej12B11-1927</strain>
    </source>
</reference>
<evidence type="ECO:0000313" key="3">
    <source>
        <dbReference type="EMBL" id="HIX39041.1"/>
    </source>
</evidence>
<keyword evidence="2" id="KW-0812">Transmembrane</keyword>
<accession>A0A9D1VPZ0</accession>
<feature type="transmembrane region" description="Helical" evidence="2">
    <location>
        <begin position="7"/>
        <end position="27"/>
    </location>
</feature>
<dbReference type="Pfam" id="PF13620">
    <property type="entry name" value="CarboxypepD_reg"/>
    <property type="match status" value="1"/>
</dbReference>
<dbReference type="Gene3D" id="2.60.40.1120">
    <property type="entry name" value="Carboxypeptidase-like, regulatory domain"/>
    <property type="match status" value="1"/>
</dbReference>
<keyword evidence="2" id="KW-0472">Membrane</keyword>
<dbReference type="AlphaFoldDB" id="A0A9D1VPZ0"/>
<keyword evidence="2" id="KW-1133">Transmembrane helix</keyword>
<feature type="repeat" description="TPR" evidence="1">
    <location>
        <begin position="36"/>
        <end position="69"/>
    </location>
</feature>
<evidence type="ECO:0000256" key="1">
    <source>
        <dbReference type="PROSITE-ProRule" id="PRU00339"/>
    </source>
</evidence>
<organism evidence="3 4">
    <name type="scientific">Candidatus Blautia pullistercoris</name>
    <dbReference type="NCBI Taxonomy" id="2838499"/>
    <lineage>
        <taxon>Bacteria</taxon>
        <taxon>Bacillati</taxon>
        <taxon>Bacillota</taxon>
        <taxon>Clostridia</taxon>
        <taxon>Lachnospirales</taxon>
        <taxon>Lachnospiraceae</taxon>
        <taxon>Blautia</taxon>
    </lineage>
</organism>
<protein>
    <submittedName>
        <fullName evidence="3">Carboxypeptidase regulatory-like domain-containing protein</fullName>
    </submittedName>
</protein>
<dbReference type="SUPFAM" id="SSF48452">
    <property type="entry name" value="TPR-like"/>
    <property type="match status" value="1"/>
</dbReference>
<evidence type="ECO:0000313" key="4">
    <source>
        <dbReference type="Proteomes" id="UP000824230"/>
    </source>
</evidence>
<dbReference type="InterPro" id="IPR011990">
    <property type="entry name" value="TPR-like_helical_dom_sf"/>
</dbReference>
<dbReference type="InterPro" id="IPR008969">
    <property type="entry name" value="CarboxyPept-like_regulatory"/>
</dbReference>
<reference evidence="3" key="1">
    <citation type="journal article" date="2021" name="PeerJ">
        <title>Extensive microbial diversity within the chicken gut microbiome revealed by metagenomics and culture.</title>
        <authorList>
            <person name="Gilroy R."/>
            <person name="Ravi A."/>
            <person name="Getino M."/>
            <person name="Pursley I."/>
            <person name="Horton D.L."/>
            <person name="Alikhan N.F."/>
            <person name="Baker D."/>
            <person name="Gharbi K."/>
            <person name="Hall N."/>
            <person name="Watson M."/>
            <person name="Adriaenssens E.M."/>
            <person name="Foster-Nyarko E."/>
            <person name="Jarju S."/>
            <person name="Secka A."/>
            <person name="Antonio M."/>
            <person name="Oren A."/>
            <person name="Chaudhuri R.R."/>
            <person name="La Ragione R."/>
            <person name="Hildebrand F."/>
            <person name="Pallen M.J."/>
        </authorList>
    </citation>
    <scope>NUCLEOTIDE SEQUENCE</scope>
    <source>
        <strain evidence="3">ChiHjej12B11-1927</strain>
    </source>
</reference>
<dbReference type="InterPro" id="IPR019734">
    <property type="entry name" value="TPR_rpt"/>
</dbReference>
<dbReference type="SUPFAM" id="SSF49464">
    <property type="entry name" value="Carboxypeptidase regulatory domain-like"/>
    <property type="match status" value="1"/>
</dbReference>